<protein>
    <recommendedName>
        <fullName evidence="2">HTH cro/C1-type domain-containing protein</fullName>
    </recommendedName>
</protein>
<proteinExistence type="predicted"/>
<dbReference type="PANTHER" id="PTHR46558">
    <property type="entry name" value="TRACRIPTIONAL REGULATORY PROTEIN-RELATED-RELATED"/>
    <property type="match status" value="1"/>
</dbReference>
<gene>
    <name evidence="3" type="ORF">psyc5s11_30400</name>
</gene>
<keyword evidence="1" id="KW-0238">DNA-binding</keyword>
<dbReference type="EMBL" id="AP024849">
    <property type="protein sequence ID" value="BCZ46973.1"/>
    <property type="molecule type" value="Genomic_DNA"/>
</dbReference>
<dbReference type="PANTHER" id="PTHR46558:SF11">
    <property type="entry name" value="HTH-TYPE TRANSCRIPTIONAL REGULATOR XRE"/>
    <property type="match status" value="1"/>
</dbReference>
<dbReference type="InterPro" id="IPR001387">
    <property type="entry name" value="Cro/C1-type_HTH"/>
</dbReference>
<dbReference type="Proteomes" id="UP000824633">
    <property type="component" value="Chromosome"/>
</dbReference>
<evidence type="ECO:0000256" key="1">
    <source>
        <dbReference type="ARBA" id="ARBA00023125"/>
    </source>
</evidence>
<dbReference type="Pfam" id="PF01381">
    <property type="entry name" value="HTH_3"/>
    <property type="match status" value="1"/>
</dbReference>
<dbReference type="CDD" id="cd00093">
    <property type="entry name" value="HTH_XRE"/>
    <property type="match status" value="1"/>
</dbReference>
<feature type="domain" description="HTH cro/C1-type" evidence="2">
    <location>
        <begin position="4"/>
        <end position="58"/>
    </location>
</feature>
<sequence length="141" mass="16614">MNRIKELRLSKGWTQDELGEKLCVKRSAISKYETSKIPLTDDTIRKLSEIFDKSTDYILGKNDLQSSNSETELTKKDKNDIQKDLKNIMDDYREQKDGTKYYNGVELEDKDFDYLELAMQIALEKIKVNNKDKYTPKKFKK</sequence>
<evidence type="ECO:0000313" key="4">
    <source>
        <dbReference type="Proteomes" id="UP000824633"/>
    </source>
</evidence>
<dbReference type="PROSITE" id="PS50943">
    <property type="entry name" value="HTH_CROC1"/>
    <property type="match status" value="1"/>
</dbReference>
<keyword evidence="4" id="KW-1185">Reference proteome</keyword>
<dbReference type="SMART" id="SM00530">
    <property type="entry name" value="HTH_XRE"/>
    <property type="match status" value="1"/>
</dbReference>
<dbReference type="InterPro" id="IPR010982">
    <property type="entry name" value="Lambda_DNA-bd_dom_sf"/>
</dbReference>
<dbReference type="Gene3D" id="1.10.260.40">
    <property type="entry name" value="lambda repressor-like DNA-binding domains"/>
    <property type="match status" value="1"/>
</dbReference>
<organism evidence="3 4">
    <name type="scientific">Clostridium gelidum</name>
    <dbReference type="NCBI Taxonomy" id="704125"/>
    <lineage>
        <taxon>Bacteria</taxon>
        <taxon>Bacillati</taxon>
        <taxon>Bacillota</taxon>
        <taxon>Clostridia</taxon>
        <taxon>Eubacteriales</taxon>
        <taxon>Clostridiaceae</taxon>
        <taxon>Clostridium</taxon>
    </lineage>
</organism>
<name>A0ABM7T7H2_9CLOT</name>
<dbReference type="SUPFAM" id="SSF47413">
    <property type="entry name" value="lambda repressor-like DNA-binding domains"/>
    <property type="match status" value="1"/>
</dbReference>
<evidence type="ECO:0000313" key="3">
    <source>
        <dbReference type="EMBL" id="BCZ46973.1"/>
    </source>
</evidence>
<reference evidence="4" key="1">
    <citation type="submission" date="2021-07" db="EMBL/GenBank/DDBJ databases">
        <title>Complete genome sequencing of a Clostridium isolate.</title>
        <authorList>
            <person name="Ueki A."/>
            <person name="Tonouchi A."/>
        </authorList>
    </citation>
    <scope>NUCLEOTIDE SEQUENCE [LARGE SCALE GENOMIC DNA]</scope>
    <source>
        <strain evidence="4">C5S11</strain>
    </source>
</reference>
<dbReference type="RefSeq" id="WP_224033368.1">
    <property type="nucleotide sequence ID" value="NZ_AP024849.1"/>
</dbReference>
<evidence type="ECO:0000259" key="2">
    <source>
        <dbReference type="PROSITE" id="PS50943"/>
    </source>
</evidence>
<accession>A0ABM7T7H2</accession>